<dbReference type="GO" id="GO:0009150">
    <property type="term" value="P:purine ribonucleotide metabolic process"/>
    <property type="evidence" value="ECO:0007669"/>
    <property type="project" value="TreeGrafter"/>
</dbReference>
<evidence type="ECO:0000256" key="1">
    <source>
        <dbReference type="PIRSR" id="PIRSR601310-1"/>
    </source>
</evidence>
<dbReference type="EMBL" id="CP019964">
    <property type="protein sequence ID" value="ASI13668.1"/>
    <property type="molecule type" value="Genomic_DNA"/>
</dbReference>
<dbReference type="InterPro" id="IPR036265">
    <property type="entry name" value="HIT-like_sf"/>
</dbReference>
<accession>A0A218NMH0</accession>
<dbReference type="InterPro" id="IPR011146">
    <property type="entry name" value="HIT-like"/>
</dbReference>
<proteinExistence type="predicted"/>
<gene>
    <name evidence="5" type="ORF">Mia14_0344</name>
</gene>
<sequence length="158" mass="18413">MVYADFRYWSGKLISNWEKDGCVFCKIVSKELTADMVYEDDDVIAFLDKNPVFPGHTLVIPKEHYKTLLDIPDPIIAKLFSDVKFISRAVIKATKSEGIVILNNTIVSQSIPHAHVHLIPRNYKDGFYKYLPRRRYHYKEGEQPIEITIKEEIERLKS</sequence>
<dbReference type="PANTHER" id="PTHR47670:SF1">
    <property type="entry name" value="ADENYLYLSULFATASE HINT3"/>
    <property type="match status" value="1"/>
</dbReference>
<evidence type="ECO:0000313" key="5">
    <source>
        <dbReference type="EMBL" id="ASI13668.1"/>
    </source>
</evidence>
<dbReference type="PRINTS" id="PR00332">
    <property type="entry name" value="HISTRIAD"/>
</dbReference>
<keyword evidence="6" id="KW-1185">Reference proteome</keyword>
<reference evidence="5 6" key="1">
    <citation type="journal article" date="2017" name="Nat. Commun.">
        <title>'ARMAN' archaea depend on association with euryarchaeal host in culture and in situ.</title>
        <authorList>
            <person name="Golyshina O."/>
            <person name="Toshchakov S."/>
            <person name="Makarova K."/>
            <person name="Gavrilov S."/>
            <person name="Korzhenkov A."/>
            <person name="La Cono V."/>
            <person name="Arcadi E."/>
            <person name="Nechitaylo T."/>
            <person name="Ferrer M."/>
            <person name="Kublanov I."/>
            <person name="Wolf Y."/>
            <person name="Yakimov M."/>
            <person name="Golyshin P."/>
            <person name="Slesarev A."/>
            <person name="Kozyavkin S."/>
        </authorList>
    </citation>
    <scope>NUCLEOTIDE SEQUENCE [LARGE SCALE GENOMIC DNA]</scope>
    <source>
        <strain evidence="5 6">Mia14</strain>
    </source>
</reference>
<dbReference type="Gene3D" id="3.30.428.10">
    <property type="entry name" value="HIT-like"/>
    <property type="match status" value="1"/>
</dbReference>
<feature type="active site" description="Tele-AMP-histidine intermediate" evidence="1">
    <location>
        <position position="115"/>
    </location>
</feature>
<evidence type="ECO:0000313" key="6">
    <source>
        <dbReference type="Proteomes" id="UP000197679"/>
    </source>
</evidence>
<protein>
    <submittedName>
        <fullName evidence="5">HIT family hydrolase</fullName>
    </submittedName>
</protein>
<evidence type="ECO:0000256" key="3">
    <source>
        <dbReference type="PROSITE-ProRule" id="PRU00464"/>
    </source>
</evidence>
<dbReference type="GO" id="GO:0006790">
    <property type="term" value="P:sulfur compound metabolic process"/>
    <property type="evidence" value="ECO:0007669"/>
    <property type="project" value="TreeGrafter"/>
</dbReference>
<dbReference type="GO" id="GO:0047627">
    <property type="term" value="F:adenylylsulfatase activity"/>
    <property type="evidence" value="ECO:0007669"/>
    <property type="project" value="TreeGrafter"/>
</dbReference>
<feature type="short sequence motif" description="Histidine triad motif" evidence="2 3">
    <location>
        <begin position="113"/>
        <end position="117"/>
    </location>
</feature>
<feature type="domain" description="HIT" evidence="4">
    <location>
        <begin position="23"/>
        <end position="128"/>
    </location>
</feature>
<dbReference type="PANTHER" id="PTHR47670">
    <property type="entry name" value="ADENYLYLSULFATASE HINT3"/>
    <property type="match status" value="1"/>
</dbReference>
<dbReference type="KEGG" id="marh:Mia14_0344"/>
<evidence type="ECO:0000259" key="4">
    <source>
        <dbReference type="PROSITE" id="PS51084"/>
    </source>
</evidence>
<organism evidence="5 6">
    <name type="scientific">Candidatus Mancarchaeum acidiphilum</name>
    <dbReference type="NCBI Taxonomy" id="1920749"/>
    <lineage>
        <taxon>Archaea</taxon>
        <taxon>Candidatus Micrarchaeota</taxon>
        <taxon>Candidatus Mancarchaeum</taxon>
    </lineage>
</organism>
<name>A0A218NMH0_9ARCH</name>
<keyword evidence="5" id="KW-0378">Hydrolase</keyword>
<dbReference type="Pfam" id="PF01230">
    <property type="entry name" value="HIT"/>
    <property type="match status" value="1"/>
</dbReference>
<dbReference type="AlphaFoldDB" id="A0A218NMH0"/>
<dbReference type="Proteomes" id="UP000197679">
    <property type="component" value="Chromosome"/>
</dbReference>
<evidence type="ECO:0000256" key="2">
    <source>
        <dbReference type="PIRSR" id="PIRSR601310-3"/>
    </source>
</evidence>
<dbReference type="InterPro" id="IPR001310">
    <property type="entry name" value="Histidine_triad_HIT"/>
</dbReference>
<dbReference type="PROSITE" id="PS51084">
    <property type="entry name" value="HIT_2"/>
    <property type="match status" value="1"/>
</dbReference>
<dbReference type="SUPFAM" id="SSF54197">
    <property type="entry name" value="HIT-like"/>
    <property type="match status" value="1"/>
</dbReference>